<evidence type="ECO:0000256" key="1">
    <source>
        <dbReference type="ARBA" id="ARBA00009005"/>
    </source>
</evidence>
<name>A0A284SCV2_ARMOS</name>
<dbReference type="GO" id="GO:0005737">
    <property type="term" value="C:cytoplasm"/>
    <property type="evidence" value="ECO:0007669"/>
    <property type="project" value="TreeGrafter"/>
</dbReference>
<protein>
    <recommendedName>
        <fullName evidence="2">Peptidase C14 caspase domain-containing protein</fullName>
    </recommendedName>
</protein>
<dbReference type="OrthoDB" id="10255174at2759"/>
<comment type="similarity">
    <text evidence="1">Belongs to the peptidase C14B family.</text>
</comment>
<dbReference type="PANTHER" id="PTHR48104">
    <property type="entry name" value="METACASPASE-4"/>
    <property type="match status" value="1"/>
</dbReference>
<evidence type="ECO:0000313" key="3">
    <source>
        <dbReference type="EMBL" id="SJL18837.1"/>
    </source>
</evidence>
<dbReference type="Gene3D" id="3.40.50.1460">
    <property type="match status" value="1"/>
</dbReference>
<dbReference type="EMBL" id="FUEG01000071">
    <property type="protein sequence ID" value="SJL18837.1"/>
    <property type="molecule type" value="Genomic_DNA"/>
</dbReference>
<dbReference type="InterPro" id="IPR011600">
    <property type="entry name" value="Pept_C14_caspase"/>
</dbReference>
<accession>A0A284SCV2</accession>
<dbReference type="STRING" id="47428.A0A284SCV2"/>
<evidence type="ECO:0000313" key="4">
    <source>
        <dbReference type="Proteomes" id="UP000219338"/>
    </source>
</evidence>
<dbReference type="GO" id="GO:0004197">
    <property type="term" value="F:cysteine-type endopeptidase activity"/>
    <property type="evidence" value="ECO:0007669"/>
    <property type="project" value="InterPro"/>
</dbReference>
<organism evidence="3 4">
    <name type="scientific">Armillaria ostoyae</name>
    <name type="common">Armillaria root rot fungus</name>
    <dbReference type="NCBI Taxonomy" id="47428"/>
    <lineage>
        <taxon>Eukaryota</taxon>
        <taxon>Fungi</taxon>
        <taxon>Dikarya</taxon>
        <taxon>Basidiomycota</taxon>
        <taxon>Agaricomycotina</taxon>
        <taxon>Agaricomycetes</taxon>
        <taxon>Agaricomycetidae</taxon>
        <taxon>Agaricales</taxon>
        <taxon>Marasmiineae</taxon>
        <taxon>Physalacriaceae</taxon>
        <taxon>Armillaria</taxon>
    </lineage>
</organism>
<sequence length="441" mass="49605">MVAEVVSCDNTEMTPHVLDDQLFQTSSPRMINANTYIPPPRQSRCIPELRRLEEVEKRLAQRFGMISPQGIDSAAVLREARARRRATLPWERLRTAFILKANAASRRDDVDELEKLRRIRSNLVRLGYRFGPISQSLTSTTPYYTSRFWAVLIGIDAYESHPLQGCVSDALSMKNFLIEKLEVPEYRIQCLLGSQSPSGDSLTPSHANIINVLYSLINNIEIAQGDNIIIYYAGHGSSYQCSMHALTPDSECRSDACPIEALCPIDRDTKDASGKWIPDISDRELNAVFTEISRTKGHKITFIADCCHAGSVGRDLDPEAGERSMRATCRSTVDDMLRAADRRLKYFPCYKSVSSKNWHPDMGSYVVLAACREYQTAKETGEGNSCGGIFTRRLVHILASGKCNKETTYIGLTHLLNDTPFQTPVVYGDHKDECLWYRTDT</sequence>
<gene>
    <name evidence="3" type="ORF">ARMOST_22439</name>
</gene>
<keyword evidence="4" id="KW-1185">Reference proteome</keyword>
<reference evidence="4" key="1">
    <citation type="journal article" date="2017" name="Nat. Ecol. Evol.">
        <title>Genome expansion and lineage-specific genetic innovations in the forest pathogenic fungi Armillaria.</title>
        <authorList>
            <person name="Sipos G."/>
            <person name="Prasanna A.N."/>
            <person name="Walter M.C."/>
            <person name="O'Connor E."/>
            <person name="Balint B."/>
            <person name="Krizsan K."/>
            <person name="Kiss B."/>
            <person name="Hess J."/>
            <person name="Varga T."/>
            <person name="Slot J."/>
            <person name="Riley R."/>
            <person name="Boka B."/>
            <person name="Rigling D."/>
            <person name="Barry K."/>
            <person name="Lee J."/>
            <person name="Mihaltcheva S."/>
            <person name="LaButti K."/>
            <person name="Lipzen A."/>
            <person name="Waldron R."/>
            <person name="Moloney N.M."/>
            <person name="Sperisen C."/>
            <person name="Kredics L."/>
            <person name="Vagvoelgyi C."/>
            <person name="Patrignani A."/>
            <person name="Fitzpatrick D."/>
            <person name="Nagy I."/>
            <person name="Doyle S."/>
            <person name="Anderson J.B."/>
            <person name="Grigoriev I.V."/>
            <person name="Gueldener U."/>
            <person name="Muensterkoetter M."/>
            <person name="Nagy L.G."/>
        </authorList>
    </citation>
    <scope>NUCLEOTIDE SEQUENCE [LARGE SCALE GENOMIC DNA]</scope>
    <source>
        <strain evidence="4">C18/9</strain>
    </source>
</reference>
<dbReference type="PANTHER" id="PTHR48104:SF30">
    <property type="entry name" value="METACASPASE-1"/>
    <property type="match status" value="1"/>
</dbReference>
<proteinExistence type="inferred from homology"/>
<feature type="domain" description="Peptidase C14 caspase" evidence="2">
    <location>
        <begin position="149"/>
        <end position="405"/>
    </location>
</feature>
<dbReference type="Pfam" id="PF00656">
    <property type="entry name" value="Peptidase_C14"/>
    <property type="match status" value="1"/>
</dbReference>
<dbReference type="Proteomes" id="UP000219338">
    <property type="component" value="Unassembled WGS sequence"/>
</dbReference>
<dbReference type="AlphaFoldDB" id="A0A284SCV2"/>
<dbReference type="GO" id="GO:0006508">
    <property type="term" value="P:proteolysis"/>
    <property type="evidence" value="ECO:0007669"/>
    <property type="project" value="InterPro"/>
</dbReference>
<dbReference type="OMA" id="TYIGLTH"/>
<evidence type="ECO:0000259" key="2">
    <source>
        <dbReference type="Pfam" id="PF00656"/>
    </source>
</evidence>
<dbReference type="InterPro" id="IPR050452">
    <property type="entry name" value="Metacaspase"/>
</dbReference>